<dbReference type="PANTHER" id="PTHR45036:SF1">
    <property type="entry name" value="METHYLTRANSFERASE LIKE 7A"/>
    <property type="match status" value="1"/>
</dbReference>
<organism evidence="3 4">
    <name type="scientific">Methylobacterium dankookense</name>
    <dbReference type="NCBI Taxonomy" id="560405"/>
    <lineage>
        <taxon>Bacteria</taxon>
        <taxon>Pseudomonadati</taxon>
        <taxon>Pseudomonadota</taxon>
        <taxon>Alphaproteobacteria</taxon>
        <taxon>Hyphomicrobiales</taxon>
        <taxon>Methylobacteriaceae</taxon>
        <taxon>Methylobacterium</taxon>
    </lineage>
</organism>
<keyword evidence="5" id="KW-1185">Reference proteome</keyword>
<dbReference type="CDD" id="cd02440">
    <property type="entry name" value="AdoMet_MTases"/>
    <property type="match status" value="1"/>
</dbReference>
<keyword evidence="3" id="KW-0808">Transferase</keyword>
<sequence>MGFYERHIGPRLVSCICGAANIEAEREKVVPAAQGVVLEVGIGPGLNLPLYDPARVSRVIGVDPHATFLKLGRARREVARVPVEIRQEPAEAMQLPSRSIDTAVVTFTLCSVEDVARCLSEIRRVLRPEGRLLFLEHGLSGDTVVARWQNRLNPLWRPLAVGCNLNRPVLGSLRAAGFAIEEVDEYYLQRTPRPFAHLSRGKARPA</sequence>
<dbReference type="OrthoDB" id="9777830at2"/>
<name>A0A564FSR3_9HYPH</name>
<dbReference type="InterPro" id="IPR052356">
    <property type="entry name" value="Thiol_S-MT"/>
</dbReference>
<dbReference type="Pfam" id="PF08241">
    <property type="entry name" value="Methyltransf_11"/>
    <property type="match status" value="1"/>
</dbReference>
<gene>
    <name evidence="3" type="primary">ycgJ_1</name>
    <name evidence="2" type="synonym">COQ5_3</name>
    <name evidence="2" type="ORF">IFDJLNFL_3907</name>
    <name evidence="3" type="ORF">MTDSW087_00118</name>
</gene>
<proteinExistence type="predicted"/>
<protein>
    <submittedName>
        <fullName evidence="2">2-methoxy-6-polyprenyl-1,4-benzoquinol methylase, mitochondrial</fullName>
    </submittedName>
    <submittedName>
        <fullName evidence="3">Putative methyltransferase YcgJ</fullName>
        <ecNumber evidence="3">2.1.1.-</ecNumber>
    </submittedName>
</protein>
<reference evidence="2" key="3">
    <citation type="submission" date="2021-08" db="EMBL/GenBank/DDBJ databases">
        <authorList>
            <person name="Tani A."/>
            <person name="Ola A."/>
            <person name="Ogura Y."/>
            <person name="Katsura K."/>
            <person name="Hayashi T."/>
        </authorList>
    </citation>
    <scope>NUCLEOTIDE SEQUENCE</scope>
    <source>
        <strain evidence="2">DSM 22415</strain>
    </source>
</reference>
<dbReference type="RefSeq" id="WP_144758685.1">
    <property type="nucleotide sequence ID" value="NZ_BPQI01000127.1"/>
</dbReference>
<dbReference type="PANTHER" id="PTHR45036">
    <property type="entry name" value="METHYLTRANSFERASE LIKE 7B"/>
    <property type="match status" value="1"/>
</dbReference>
<reference evidence="2" key="2">
    <citation type="journal article" date="2021" name="Front. Microbiol.">
        <title>Comprehensive Comparative Genomics and Phenotyping of Methylobacterium Species.</title>
        <authorList>
            <person name="Alessa O."/>
            <person name="Ogura Y."/>
            <person name="Fujitani Y."/>
            <person name="Takami H."/>
            <person name="Hayashi T."/>
            <person name="Sahin N."/>
            <person name="Tani A."/>
        </authorList>
    </citation>
    <scope>NUCLEOTIDE SEQUENCE</scope>
    <source>
        <strain evidence="2">DSM 22415</strain>
    </source>
</reference>
<dbReference type="GO" id="GO:0032259">
    <property type="term" value="P:methylation"/>
    <property type="evidence" value="ECO:0007669"/>
    <property type="project" value="UniProtKB-KW"/>
</dbReference>
<dbReference type="Proteomes" id="UP000401717">
    <property type="component" value="Unassembled WGS sequence"/>
</dbReference>
<dbReference type="AlphaFoldDB" id="A0A564FSR3"/>
<keyword evidence="3" id="KW-0489">Methyltransferase</keyword>
<dbReference type="Proteomes" id="UP001055303">
    <property type="component" value="Unassembled WGS sequence"/>
</dbReference>
<evidence type="ECO:0000313" key="5">
    <source>
        <dbReference type="Proteomes" id="UP001055303"/>
    </source>
</evidence>
<dbReference type="InterPro" id="IPR029063">
    <property type="entry name" value="SAM-dependent_MTases_sf"/>
</dbReference>
<evidence type="ECO:0000259" key="1">
    <source>
        <dbReference type="Pfam" id="PF08241"/>
    </source>
</evidence>
<evidence type="ECO:0000313" key="2">
    <source>
        <dbReference type="EMBL" id="GJD57993.1"/>
    </source>
</evidence>
<accession>A0A564FSR3</accession>
<dbReference type="Gene3D" id="3.40.50.150">
    <property type="entry name" value="Vaccinia Virus protein VP39"/>
    <property type="match status" value="1"/>
</dbReference>
<reference evidence="3 4" key="1">
    <citation type="submission" date="2019-06" db="EMBL/GenBank/DDBJ databases">
        <authorList>
            <person name="Rodrigo-Torres L."/>
            <person name="Arahal R. D."/>
            <person name="Lucena T."/>
        </authorList>
    </citation>
    <scope>NUCLEOTIDE SEQUENCE [LARGE SCALE GENOMIC DNA]</scope>
    <source>
        <strain evidence="3 4">SW08-7</strain>
    </source>
</reference>
<dbReference type="InterPro" id="IPR013216">
    <property type="entry name" value="Methyltransf_11"/>
</dbReference>
<feature type="domain" description="Methyltransferase type 11" evidence="1">
    <location>
        <begin position="38"/>
        <end position="134"/>
    </location>
</feature>
<dbReference type="SUPFAM" id="SSF53335">
    <property type="entry name" value="S-adenosyl-L-methionine-dependent methyltransferases"/>
    <property type="match status" value="1"/>
</dbReference>
<evidence type="ECO:0000313" key="3">
    <source>
        <dbReference type="EMBL" id="VUF10451.1"/>
    </source>
</evidence>
<dbReference type="GO" id="GO:0008757">
    <property type="term" value="F:S-adenosylmethionine-dependent methyltransferase activity"/>
    <property type="evidence" value="ECO:0007669"/>
    <property type="project" value="InterPro"/>
</dbReference>
<dbReference type="EMBL" id="CABFVH010000001">
    <property type="protein sequence ID" value="VUF10451.1"/>
    <property type="molecule type" value="Genomic_DNA"/>
</dbReference>
<evidence type="ECO:0000313" key="4">
    <source>
        <dbReference type="Proteomes" id="UP000401717"/>
    </source>
</evidence>
<dbReference type="EC" id="2.1.1.-" evidence="3"/>
<dbReference type="EMBL" id="BPQI01000127">
    <property type="protein sequence ID" value="GJD57993.1"/>
    <property type="molecule type" value="Genomic_DNA"/>
</dbReference>